<dbReference type="AlphaFoldDB" id="A0A915J5V3"/>
<dbReference type="Proteomes" id="UP000887565">
    <property type="component" value="Unplaced"/>
</dbReference>
<organism evidence="1 2">
    <name type="scientific">Romanomermis culicivorax</name>
    <name type="common">Nematode worm</name>
    <dbReference type="NCBI Taxonomy" id="13658"/>
    <lineage>
        <taxon>Eukaryota</taxon>
        <taxon>Metazoa</taxon>
        <taxon>Ecdysozoa</taxon>
        <taxon>Nematoda</taxon>
        <taxon>Enoplea</taxon>
        <taxon>Dorylaimia</taxon>
        <taxon>Mermithida</taxon>
        <taxon>Mermithoidea</taxon>
        <taxon>Mermithidae</taxon>
        <taxon>Romanomermis</taxon>
    </lineage>
</organism>
<proteinExistence type="predicted"/>
<keyword evidence="1" id="KW-1185">Reference proteome</keyword>
<evidence type="ECO:0000313" key="2">
    <source>
        <dbReference type="WBParaSite" id="nRc.2.0.1.t21164-RA"/>
    </source>
</evidence>
<accession>A0A915J5V3</accession>
<sequence>MDIFLVKHLAKCTMRLQNVTVVGAAVDKSKIWSANVQEMRPQNAKSRFPKLHKGDLYKKSEHKLDVDGRVPLIIRRNNVKHSKDSTKMNVISMQTMKRNLAEMVLRLKGKPIDRSLQ</sequence>
<evidence type="ECO:0000313" key="1">
    <source>
        <dbReference type="Proteomes" id="UP000887565"/>
    </source>
</evidence>
<reference evidence="2" key="1">
    <citation type="submission" date="2022-11" db="UniProtKB">
        <authorList>
            <consortium name="WormBaseParasite"/>
        </authorList>
    </citation>
    <scope>IDENTIFICATION</scope>
</reference>
<name>A0A915J5V3_ROMCU</name>
<protein>
    <submittedName>
        <fullName evidence="2">Uncharacterized protein</fullName>
    </submittedName>
</protein>
<dbReference type="WBParaSite" id="nRc.2.0.1.t21164-RA">
    <property type="protein sequence ID" value="nRc.2.0.1.t21164-RA"/>
    <property type="gene ID" value="nRc.2.0.1.g21164"/>
</dbReference>